<dbReference type="InterPro" id="IPR054722">
    <property type="entry name" value="PolX-like_BBD"/>
</dbReference>
<keyword evidence="2" id="KW-1188">Viral release from host cell</keyword>
<dbReference type="PANTHER" id="PTHR42648:SF11">
    <property type="entry name" value="TRANSPOSON TY4-P GAG-POL POLYPROTEIN"/>
    <property type="match status" value="1"/>
</dbReference>
<evidence type="ECO:0000256" key="7">
    <source>
        <dbReference type="ARBA" id="ARBA00022759"/>
    </source>
</evidence>
<feature type="coiled-coil region" evidence="16">
    <location>
        <begin position="24"/>
        <end position="86"/>
    </location>
</feature>
<evidence type="ECO:0000256" key="8">
    <source>
        <dbReference type="ARBA" id="ARBA00022801"/>
    </source>
</evidence>
<keyword evidence="11" id="KW-0229">DNA integration</keyword>
<dbReference type="SUPFAM" id="SSF53098">
    <property type="entry name" value="Ribonuclease H-like"/>
    <property type="match status" value="1"/>
</dbReference>
<feature type="domain" description="Integrase catalytic" evidence="18">
    <location>
        <begin position="399"/>
        <end position="562"/>
    </location>
</feature>
<evidence type="ECO:0000256" key="6">
    <source>
        <dbReference type="ARBA" id="ARBA00022741"/>
    </source>
</evidence>
<keyword evidence="14" id="KW-0917">Virion maturation</keyword>
<evidence type="ECO:0000256" key="2">
    <source>
        <dbReference type="ARBA" id="ARBA00022612"/>
    </source>
</evidence>
<keyword evidence="7" id="KW-0255">Endonuclease</keyword>
<keyword evidence="10" id="KW-0460">Magnesium</keyword>
<proteinExistence type="predicted"/>
<reference evidence="19" key="1">
    <citation type="journal article" date="2019" name="Sci. Rep.">
        <title>Draft genome of Tanacetum cinerariifolium, the natural source of mosquito coil.</title>
        <authorList>
            <person name="Yamashiro T."/>
            <person name="Shiraishi A."/>
            <person name="Satake H."/>
            <person name="Nakayama K."/>
        </authorList>
    </citation>
    <scope>NUCLEOTIDE SEQUENCE</scope>
</reference>
<dbReference type="PROSITE" id="PS50994">
    <property type="entry name" value="INTEGRASE"/>
    <property type="match status" value="1"/>
</dbReference>
<evidence type="ECO:0000256" key="11">
    <source>
        <dbReference type="ARBA" id="ARBA00022908"/>
    </source>
</evidence>
<keyword evidence="16" id="KW-0175">Coiled coil</keyword>
<keyword evidence="5" id="KW-0479">Metal-binding</keyword>
<keyword evidence="9" id="KW-0067">ATP-binding</keyword>
<name>A0A699HHT4_TANCI</name>
<dbReference type="Pfam" id="PF22936">
    <property type="entry name" value="Pol_BBD"/>
    <property type="match status" value="1"/>
</dbReference>
<evidence type="ECO:0000256" key="16">
    <source>
        <dbReference type="SAM" id="Coils"/>
    </source>
</evidence>
<dbReference type="GO" id="GO:0004519">
    <property type="term" value="F:endonuclease activity"/>
    <property type="evidence" value="ECO:0007669"/>
    <property type="project" value="UniProtKB-KW"/>
</dbReference>
<keyword evidence="13" id="KW-0239">DNA-directed DNA polymerase</keyword>
<dbReference type="PANTHER" id="PTHR42648">
    <property type="entry name" value="TRANSPOSASE, PUTATIVE-RELATED"/>
    <property type="match status" value="1"/>
</dbReference>
<evidence type="ECO:0000256" key="12">
    <source>
        <dbReference type="ARBA" id="ARBA00022918"/>
    </source>
</evidence>
<dbReference type="GO" id="GO:0003887">
    <property type="term" value="F:DNA-directed DNA polymerase activity"/>
    <property type="evidence" value="ECO:0007669"/>
    <property type="project" value="UniProtKB-KW"/>
</dbReference>
<protein>
    <recommendedName>
        <fullName evidence="18">Integrase catalytic domain-containing protein</fullName>
    </recommendedName>
</protein>
<evidence type="ECO:0000256" key="5">
    <source>
        <dbReference type="ARBA" id="ARBA00022723"/>
    </source>
</evidence>
<feature type="compositionally biased region" description="Polar residues" evidence="17">
    <location>
        <begin position="191"/>
        <end position="209"/>
    </location>
</feature>
<evidence type="ECO:0000256" key="10">
    <source>
        <dbReference type="ARBA" id="ARBA00022842"/>
    </source>
</evidence>
<gene>
    <name evidence="19" type="ORF">Tci_391063</name>
</gene>
<evidence type="ECO:0000259" key="18">
    <source>
        <dbReference type="PROSITE" id="PS50994"/>
    </source>
</evidence>
<evidence type="ECO:0000313" key="19">
    <source>
        <dbReference type="EMBL" id="GEY19089.1"/>
    </source>
</evidence>
<evidence type="ECO:0000256" key="4">
    <source>
        <dbReference type="ARBA" id="ARBA00022722"/>
    </source>
</evidence>
<evidence type="ECO:0000256" key="3">
    <source>
        <dbReference type="ARBA" id="ARBA00022670"/>
    </source>
</evidence>
<accession>A0A699HHT4</accession>
<keyword evidence="3" id="KW-0645">Protease</keyword>
<dbReference type="GO" id="GO:0015074">
    <property type="term" value="P:DNA integration"/>
    <property type="evidence" value="ECO:0007669"/>
    <property type="project" value="UniProtKB-KW"/>
</dbReference>
<keyword evidence="13" id="KW-0808">Transferase</keyword>
<feature type="region of interest" description="Disordered" evidence="17">
    <location>
        <begin position="241"/>
        <end position="268"/>
    </location>
</feature>
<dbReference type="GO" id="GO:0005524">
    <property type="term" value="F:ATP binding"/>
    <property type="evidence" value="ECO:0007669"/>
    <property type="project" value="UniProtKB-KW"/>
</dbReference>
<dbReference type="InterPro" id="IPR001584">
    <property type="entry name" value="Integrase_cat-core"/>
</dbReference>
<evidence type="ECO:0000256" key="17">
    <source>
        <dbReference type="SAM" id="MobiDB-lite"/>
    </source>
</evidence>
<comment type="caution">
    <text evidence="19">The sequence shown here is derived from an EMBL/GenBank/DDBJ whole genome shotgun (WGS) entry which is preliminary data.</text>
</comment>
<dbReference type="GO" id="GO:0006508">
    <property type="term" value="P:proteolysis"/>
    <property type="evidence" value="ECO:0007669"/>
    <property type="project" value="UniProtKB-KW"/>
</dbReference>
<dbReference type="GO" id="GO:0046872">
    <property type="term" value="F:metal ion binding"/>
    <property type="evidence" value="ECO:0007669"/>
    <property type="project" value="UniProtKB-KW"/>
</dbReference>
<keyword evidence="13" id="KW-0548">Nucleotidyltransferase</keyword>
<evidence type="ECO:0000256" key="13">
    <source>
        <dbReference type="ARBA" id="ARBA00022932"/>
    </source>
</evidence>
<sequence length="675" mass="76298">MPEHQSDILVIFTVTMEILLEPTSNKLLVAYNDMQQKVEQLQAQLRDLKGKSSDTPSASNTLDPLNQKLESKIVELEFQVVNYKREINLKTTYKNLFDSITSNRAHAKLHNLIYENTKLRAWLFENTFESMNNTSGTSVTPHVDKPKLISVTPHYKKLHVSISSHSIPQPREFNVMKHNNVIAPGMFKTDPPQTSRVDMVPNKQSSASIRTNPMTNFQRHVTFKENVSFDTVNASSTGLVHTAKTRRPQPKGNTRNARVPSASKRSEVKKNVTVEVHRKTLLLSKNQKTMSSECNNIKLAIRNDKSKIVCGTCKKCLVTANHDACLLSSVNALNSRVNNLCANASPRTNKKMVSKFSCVSRQVVQICPWCIDSGCSKHMTGNIKLLINFVWKFLGTVRFKNDHIAAILGYGDLKWGNITITRVYLVKGLGYNLFLVHFLRTKDETPEVIKNFLKNIFVRLQASVIIVRTDNETEFKNHALKEYFDSVGITHETFAAKTPQQNGVVERRNRMLVEAARTMLIFSHAPLFLWAEAIATACYTQNHSIIHRRSNKTPYELIQGRKSDIYYLHVFAALCYPKNDREDIGKLGAKAMTFEQNSSRPSLQSLTSGQISSELELTYAPSTITHQRPSERDLDILFEPLHNEYLGGRPSEAPRTIPAAPVIQNLPAPTAFMSF</sequence>
<dbReference type="GO" id="GO:0006310">
    <property type="term" value="P:DNA recombination"/>
    <property type="evidence" value="ECO:0007669"/>
    <property type="project" value="UniProtKB-KW"/>
</dbReference>
<dbReference type="GO" id="GO:0003676">
    <property type="term" value="F:nucleic acid binding"/>
    <property type="evidence" value="ECO:0007669"/>
    <property type="project" value="InterPro"/>
</dbReference>
<organism evidence="19">
    <name type="scientific">Tanacetum cinerariifolium</name>
    <name type="common">Dalmatian daisy</name>
    <name type="synonym">Chrysanthemum cinerariifolium</name>
    <dbReference type="NCBI Taxonomy" id="118510"/>
    <lineage>
        <taxon>Eukaryota</taxon>
        <taxon>Viridiplantae</taxon>
        <taxon>Streptophyta</taxon>
        <taxon>Embryophyta</taxon>
        <taxon>Tracheophyta</taxon>
        <taxon>Spermatophyta</taxon>
        <taxon>Magnoliopsida</taxon>
        <taxon>eudicotyledons</taxon>
        <taxon>Gunneridae</taxon>
        <taxon>Pentapetalae</taxon>
        <taxon>asterids</taxon>
        <taxon>campanulids</taxon>
        <taxon>Asterales</taxon>
        <taxon>Asteraceae</taxon>
        <taxon>Asteroideae</taxon>
        <taxon>Anthemideae</taxon>
        <taxon>Anthemidinae</taxon>
        <taxon>Tanacetum</taxon>
    </lineage>
</organism>
<evidence type="ECO:0000256" key="1">
    <source>
        <dbReference type="ARBA" id="ARBA00002180"/>
    </source>
</evidence>
<evidence type="ECO:0000256" key="14">
    <source>
        <dbReference type="ARBA" id="ARBA00023113"/>
    </source>
</evidence>
<keyword evidence="6" id="KW-0547">Nucleotide-binding</keyword>
<keyword evidence="4" id="KW-0540">Nuclease</keyword>
<keyword evidence="12" id="KW-0695">RNA-directed DNA polymerase</keyword>
<dbReference type="InterPro" id="IPR012337">
    <property type="entry name" value="RNaseH-like_sf"/>
</dbReference>
<dbReference type="EMBL" id="BKCJ010158688">
    <property type="protein sequence ID" value="GEY19089.1"/>
    <property type="molecule type" value="Genomic_DNA"/>
</dbReference>
<dbReference type="InterPro" id="IPR036397">
    <property type="entry name" value="RNaseH_sf"/>
</dbReference>
<dbReference type="InterPro" id="IPR039537">
    <property type="entry name" value="Retrotran_Ty1/copia-like"/>
</dbReference>
<dbReference type="Gene3D" id="3.30.420.10">
    <property type="entry name" value="Ribonuclease H-like superfamily/Ribonuclease H"/>
    <property type="match status" value="1"/>
</dbReference>
<dbReference type="AlphaFoldDB" id="A0A699HHT4"/>
<evidence type="ECO:0000256" key="15">
    <source>
        <dbReference type="ARBA" id="ARBA00023172"/>
    </source>
</evidence>
<feature type="region of interest" description="Disordered" evidence="17">
    <location>
        <begin position="187"/>
        <end position="209"/>
    </location>
</feature>
<dbReference type="GO" id="GO:0003964">
    <property type="term" value="F:RNA-directed DNA polymerase activity"/>
    <property type="evidence" value="ECO:0007669"/>
    <property type="project" value="UniProtKB-KW"/>
</dbReference>
<keyword evidence="8" id="KW-0378">Hydrolase</keyword>
<comment type="function">
    <text evidence="1">The aspartyl protease (PR) mediates the proteolytic cleavages of the Gag and Gag-Pol polyproteins after assembly of the VLP.</text>
</comment>
<dbReference type="GO" id="GO:0008233">
    <property type="term" value="F:peptidase activity"/>
    <property type="evidence" value="ECO:0007669"/>
    <property type="project" value="UniProtKB-KW"/>
</dbReference>
<evidence type="ECO:0000256" key="9">
    <source>
        <dbReference type="ARBA" id="ARBA00022840"/>
    </source>
</evidence>
<keyword evidence="15" id="KW-0233">DNA recombination</keyword>